<organism evidence="1 2">
    <name type="scientific">Acholeplasma laidlawii</name>
    <dbReference type="NCBI Taxonomy" id="2148"/>
    <lineage>
        <taxon>Bacteria</taxon>
        <taxon>Bacillati</taxon>
        <taxon>Mycoplasmatota</taxon>
        <taxon>Mollicutes</taxon>
        <taxon>Acholeplasmatales</taxon>
        <taxon>Acholeplasmataceae</taxon>
        <taxon>Acholeplasma</taxon>
    </lineage>
</organism>
<dbReference type="Proteomes" id="UP000315938">
    <property type="component" value="Unassembled WGS sequence"/>
</dbReference>
<comment type="caution">
    <text evidence="1">The sequence shown here is derived from an EMBL/GenBank/DDBJ whole genome shotgun (WGS) entry which is preliminary data.</text>
</comment>
<protein>
    <recommendedName>
        <fullName evidence="3">InlB B-repeat-containing protein</fullName>
    </recommendedName>
</protein>
<proteinExistence type="predicted"/>
<evidence type="ECO:0000313" key="1">
    <source>
        <dbReference type="EMBL" id="TRX99643.1"/>
    </source>
</evidence>
<evidence type="ECO:0000313" key="2">
    <source>
        <dbReference type="Proteomes" id="UP000315938"/>
    </source>
</evidence>
<dbReference type="RefSeq" id="WP_012242874.1">
    <property type="nucleotide sequence ID" value="NZ_JACAOE010000001.1"/>
</dbReference>
<dbReference type="EMBL" id="VKID01000001">
    <property type="protein sequence ID" value="TRX99643.1"/>
    <property type="molecule type" value="Genomic_DNA"/>
</dbReference>
<name>A0A553IHH1_ACHLA</name>
<sequence>MKKLRIVTVLLLILSAFVLVGCEDSIELAEDEVKVRESATSLAGKNYEDVVEQLEVWGFTNIKTEAVYDIFWGITKEGTTKSVKIGGSETFKSGDIYKKDVSIVVTYSMKASDDPTKQKYKITWQYDDGTIIKIEDVLWGVTPNYTGTIPSKKSTNELRYEFNGWSPVMTVVNGEQTYTAIFSEVANTFTISWKNDNGSILETDNDVMNGATPEYNGITPVKNETSQYSFEFIGWSPNVVPANDNTEYIAVFKETLKTYTITWVDSDDNVLQIDENVEYGIIPSFDGVVPVNEPTVAITYVFGGWSPGVQAVSGNQTYKTIIHEEKTKYTIAIDTKGGVLENTEIIFDYADTVYNLEEPRKNGFIFTGWSLENEPLIFPYTLLKNIQIVANYKELKPYELIWDFYTNISNSNSFIVNDSEGYIQFLSNDSNSQAIYNKEGAYGFYYNLNGYEFMIVMDLVNSQFSYVDKYNYYYERDFLYKSNSGNVSKKDYLFIEELFDSLTKGIEEGILITLSETYGKTFKISDFNENWDELLLLPNKYYKTYEMEVMDNIDVSLDIGYTPVGSYGRWGYQVYNGSLETIHYLEIEIAFVIITSDGYEKVHSEIIKYYTYLTPNDYDDKYMSILISKIVDTNGKSKFDALMITILDVSF</sequence>
<accession>A0A553IHH1</accession>
<dbReference type="PROSITE" id="PS51257">
    <property type="entry name" value="PROKAR_LIPOPROTEIN"/>
    <property type="match status" value="1"/>
</dbReference>
<reference evidence="1 2" key="1">
    <citation type="submission" date="2019-07" db="EMBL/GenBank/DDBJ databases">
        <title>Genome sequence of Acholeplasma laidlawii strain with increased resistance to erythromycin.</title>
        <authorList>
            <person name="Medvedeva E.S."/>
            <person name="Baranova N.B."/>
            <person name="Siniagina M.N."/>
            <person name="Mouzykantov A."/>
            <person name="Chernova O.A."/>
            <person name="Chernov V.M."/>
        </authorList>
    </citation>
    <scope>NUCLEOTIDE SEQUENCE [LARGE SCALE GENOMIC DNA]</scope>
    <source>
        <strain evidence="1 2">PG8REry</strain>
    </source>
</reference>
<dbReference type="AlphaFoldDB" id="A0A553IHH1"/>
<dbReference type="GeneID" id="41339081"/>
<evidence type="ECO:0008006" key="3">
    <source>
        <dbReference type="Google" id="ProtNLM"/>
    </source>
</evidence>
<gene>
    <name evidence="1" type="ORF">FNV44_00970</name>
</gene>